<reference evidence="2 3" key="1">
    <citation type="submission" date="2019-04" db="EMBL/GenBank/DDBJ databases">
        <title>Genome sequence of strain 7209-2.</title>
        <authorList>
            <person name="Gao J."/>
            <person name="Sun J."/>
        </authorList>
    </citation>
    <scope>NUCLEOTIDE SEQUENCE [LARGE SCALE GENOMIC DNA]</scope>
    <source>
        <strain evidence="2 3">7209-2</strain>
    </source>
</reference>
<dbReference type="Proteomes" id="UP000309667">
    <property type="component" value="Unassembled WGS sequence"/>
</dbReference>
<name>A0ABY2QZL4_9HYPH</name>
<evidence type="ECO:0000313" key="2">
    <source>
        <dbReference type="EMBL" id="THV16878.1"/>
    </source>
</evidence>
<sequence>MEDRSLRYDAPPRQRVYFKAVIASLFASLLLLFGGDAFGRFHPGLSTAGAMSRSDNGQTLAVGHGDSRFLTASEQSSRPKLRPGGSGDGCLNPDIPTLWMCRHGDLLRRDLAANIFPASPQPYWSRAPPQIQHTA</sequence>
<dbReference type="RefSeq" id="WP_136556502.1">
    <property type="nucleotide sequence ID" value="NZ_STGT01000001.1"/>
</dbReference>
<gene>
    <name evidence="2" type="ORF">E9677_02445</name>
</gene>
<dbReference type="EMBL" id="STGT01000001">
    <property type="protein sequence ID" value="THV16878.1"/>
    <property type="molecule type" value="Genomic_DNA"/>
</dbReference>
<keyword evidence="3" id="KW-1185">Reference proteome</keyword>
<feature type="transmembrane region" description="Helical" evidence="1">
    <location>
        <begin position="16"/>
        <end position="33"/>
    </location>
</feature>
<evidence type="ECO:0008006" key="4">
    <source>
        <dbReference type="Google" id="ProtNLM"/>
    </source>
</evidence>
<protein>
    <recommendedName>
        <fullName evidence="4">DUF2946 domain-containing protein</fullName>
    </recommendedName>
</protein>
<accession>A0ABY2QZL4</accession>
<keyword evidence="1" id="KW-0812">Transmembrane</keyword>
<evidence type="ECO:0000313" key="3">
    <source>
        <dbReference type="Proteomes" id="UP000309667"/>
    </source>
</evidence>
<organism evidence="2 3">
    <name type="scientific">Rhizobium rhizophilum</name>
    <dbReference type="NCBI Taxonomy" id="1850373"/>
    <lineage>
        <taxon>Bacteria</taxon>
        <taxon>Pseudomonadati</taxon>
        <taxon>Pseudomonadota</taxon>
        <taxon>Alphaproteobacteria</taxon>
        <taxon>Hyphomicrobiales</taxon>
        <taxon>Rhizobiaceae</taxon>
        <taxon>Rhizobium/Agrobacterium group</taxon>
        <taxon>Rhizobium</taxon>
    </lineage>
</organism>
<comment type="caution">
    <text evidence="2">The sequence shown here is derived from an EMBL/GenBank/DDBJ whole genome shotgun (WGS) entry which is preliminary data.</text>
</comment>
<keyword evidence="1" id="KW-0472">Membrane</keyword>
<evidence type="ECO:0000256" key="1">
    <source>
        <dbReference type="SAM" id="Phobius"/>
    </source>
</evidence>
<keyword evidence="1" id="KW-1133">Transmembrane helix</keyword>
<proteinExistence type="predicted"/>